<evidence type="ECO:0000256" key="1">
    <source>
        <dbReference type="SAM" id="MobiDB-lite"/>
    </source>
</evidence>
<accession>A0A1I8IV16</accession>
<dbReference type="AlphaFoldDB" id="A0A1I8IV16"/>
<dbReference type="PROSITE" id="PS50096">
    <property type="entry name" value="IQ"/>
    <property type="match status" value="1"/>
</dbReference>
<evidence type="ECO:0000313" key="3">
    <source>
        <dbReference type="WBParaSite" id="maker-uti_cns_0016620-snap-gene-0.4-mRNA-1"/>
    </source>
</evidence>
<reference evidence="3" key="1">
    <citation type="submission" date="2016-11" db="UniProtKB">
        <authorList>
            <consortium name="WormBaseParasite"/>
        </authorList>
    </citation>
    <scope>IDENTIFICATION</scope>
</reference>
<protein>
    <submittedName>
        <fullName evidence="3">Myosin motor domain-containing protein</fullName>
    </submittedName>
</protein>
<sequence>GGVGLEPPVLRRLRQRVTQLAVGGQQPCAVGFHLAGLFAESELHREPVQLGGGDGGFEWCRMYCVHWNTRKARLAKKSRADSSPATGLNEKPVCSLPHRHGDAVAGLSGNLDNSGVSLHSEQHRGLLLVLLEAAGHLLVDASLLQSKASMSNLNLNTVALLIAKSPLGLQAVVAVVLVARAGACYRITMATGRTGRTGQFDRDRLAGMCESEAAGLREYAEYLDGFKLQVADTVNSEDRLQEIYQETAPTASAAAVETGTVRAYLVGNDLRKAGRRRTHELEAAAVKIQRSYRAHRIRRRWLQLVSRMVKVGGAGDSETRLVPASLFDSYARSRLLAGGGGSGGQRRRQRGQTSRF</sequence>
<dbReference type="Proteomes" id="UP000095280">
    <property type="component" value="Unplaced"/>
</dbReference>
<name>A0A1I8IV16_9PLAT</name>
<evidence type="ECO:0000313" key="2">
    <source>
        <dbReference type="Proteomes" id="UP000095280"/>
    </source>
</evidence>
<dbReference type="WBParaSite" id="maker-uti_cns_0016620-snap-gene-0.4-mRNA-1">
    <property type="protein sequence ID" value="maker-uti_cns_0016620-snap-gene-0.4-mRNA-1"/>
    <property type="gene ID" value="maker-uti_cns_0016620-snap-gene-0.4"/>
</dbReference>
<feature type="region of interest" description="Disordered" evidence="1">
    <location>
        <begin position="337"/>
        <end position="356"/>
    </location>
</feature>
<proteinExistence type="predicted"/>
<organism evidence="2 3">
    <name type="scientific">Macrostomum lignano</name>
    <dbReference type="NCBI Taxonomy" id="282301"/>
    <lineage>
        <taxon>Eukaryota</taxon>
        <taxon>Metazoa</taxon>
        <taxon>Spiralia</taxon>
        <taxon>Lophotrochozoa</taxon>
        <taxon>Platyhelminthes</taxon>
        <taxon>Rhabditophora</taxon>
        <taxon>Macrostomorpha</taxon>
        <taxon>Macrostomida</taxon>
        <taxon>Macrostomidae</taxon>
        <taxon>Macrostomum</taxon>
    </lineage>
</organism>
<keyword evidence="2" id="KW-1185">Reference proteome</keyword>